<organism evidence="1 2">
    <name type="scientific">Rubinisphaera italica</name>
    <dbReference type="NCBI Taxonomy" id="2527969"/>
    <lineage>
        <taxon>Bacteria</taxon>
        <taxon>Pseudomonadati</taxon>
        <taxon>Planctomycetota</taxon>
        <taxon>Planctomycetia</taxon>
        <taxon>Planctomycetales</taxon>
        <taxon>Planctomycetaceae</taxon>
        <taxon>Rubinisphaera</taxon>
    </lineage>
</organism>
<evidence type="ECO:0000313" key="2">
    <source>
        <dbReference type="Proteomes" id="UP000316095"/>
    </source>
</evidence>
<dbReference type="Proteomes" id="UP000316095">
    <property type="component" value="Unassembled WGS sequence"/>
</dbReference>
<reference evidence="1 2" key="1">
    <citation type="submission" date="2019-02" db="EMBL/GenBank/DDBJ databases">
        <title>Deep-cultivation of Planctomycetes and their phenomic and genomic characterization uncovers novel biology.</title>
        <authorList>
            <person name="Wiegand S."/>
            <person name="Jogler M."/>
            <person name="Boedeker C."/>
            <person name="Pinto D."/>
            <person name="Vollmers J."/>
            <person name="Rivas-Marin E."/>
            <person name="Kohn T."/>
            <person name="Peeters S.H."/>
            <person name="Heuer A."/>
            <person name="Rast P."/>
            <person name="Oberbeckmann S."/>
            <person name="Bunk B."/>
            <person name="Jeske O."/>
            <person name="Meyerdierks A."/>
            <person name="Storesund J.E."/>
            <person name="Kallscheuer N."/>
            <person name="Luecker S."/>
            <person name="Lage O.M."/>
            <person name="Pohl T."/>
            <person name="Merkel B.J."/>
            <person name="Hornburger P."/>
            <person name="Mueller R.-W."/>
            <person name="Bruemmer F."/>
            <person name="Labrenz M."/>
            <person name="Spormann A.M."/>
            <person name="Op Den Camp H."/>
            <person name="Overmann J."/>
            <person name="Amann R."/>
            <person name="Jetten M.S.M."/>
            <person name="Mascher T."/>
            <person name="Medema M.H."/>
            <person name="Devos D.P."/>
            <person name="Kaster A.-K."/>
            <person name="Ovreas L."/>
            <person name="Rohde M."/>
            <person name="Galperin M.Y."/>
            <person name="Jogler C."/>
        </authorList>
    </citation>
    <scope>NUCLEOTIDE SEQUENCE [LARGE SCALE GENOMIC DNA]</scope>
    <source>
        <strain evidence="1 2">Pan54</strain>
    </source>
</reference>
<sequence>MNHQDAKRFRNHENRYTKHADEFEALLLHELLDHFQMVSAVALTPNDRKALSLLLPNAAGDFEYALEHFHNQFSAF</sequence>
<keyword evidence="2" id="KW-1185">Reference proteome</keyword>
<protein>
    <submittedName>
        <fullName evidence="1">Uncharacterized protein</fullName>
    </submittedName>
</protein>
<evidence type="ECO:0000313" key="1">
    <source>
        <dbReference type="EMBL" id="TWT62461.1"/>
    </source>
</evidence>
<name>A0A5C5XJC0_9PLAN</name>
<dbReference type="EMBL" id="SJPG01000001">
    <property type="protein sequence ID" value="TWT62461.1"/>
    <property type="molecule type" value="Genomic_DNA"/>
</dbReference>
<accession>A0A5C5XJC0</accession>
<comment type="caution">
    <text evidence="1">The sequence shown here is derived from an EMBL/GenBank/DDBJ whole genome shotgun (WGS) entry which is preliminary data.</text>
</comment>
<dbReference type="AlphaFoldDB" id="A0A5C5XJC0"/>
<gene>
    <name evidence="1" type="ORF">Pan54_32030</name>
</gene>
<proteinExistence type="predicted"/>